<dbReference type="GO" id="GO:0071978">
    <property type="term" value="P:bacterial-type flagellum-dependent swarming motility"/>
    <property type="evidence" value="ECO:0007669"/>
    <property type="project" value="TreeGrafter"/>
</dbReference>
<dbReference type="NCBIfam" id="TIGR01396">
    <property type="entry name" value="FlgB"/>
    <property type="match status" value="1"/>
</dbReference>
<dbReference type="GO" id="GO:0030694">
    <property type="term" value="C:bacterial-type flagellum basal body, rod"/>
    <property type="evidence" value="ECO:0007669"/>
    <property type="project" value="InterPro"/>
</dbReference>
<gene>
    <name evidence="9" type="ORF">G113_05053</name>
</gene>
<dbReference type="InterPro" id="IPR019776">
    <property type="entry name" value="Flagellar_basal_body_rod_CS"/>
</dbReference>
<dbReference type="EMBL" id="AQGQ01000018">
    <property type="protein sequence ID" value="EOD56187.1"/>
    <property type="molecule type" value="Genomic_DNA"/>
</dbReference>
<keyword evidence="10" id="KW-1185">Reference proteome</keyword>
<evidence type="ECO:0000256" key="7">
    <source>
        <dbReference type="SAM" id="MobiDB-lite"/>
    </source>
</evidence>
<evidence type="ECO:0000256" key="4">
    <source>
        <dbReference type="ARBA" id="ARBA00023143"/>
    </source>
</evidence>
<dbReference type="RefSeq" id="WP_005894518.1">
    <property type="nucleotide sequence ID" value="NZ_AQGQ01000018.1"/>
</dbReference>
<evidence type="ECO:0000256" key="3">
    <source>
        <dbReference type="ARBA" id="ARBA00014376"/>
    </source>
</evidence>
<dbReference type="PATRIC" id="fig|1268236.3.peg.1009"/>
<comment type="function">
    <text evidence="5 6">Structural component of flagellum, the bacterial motility apparatus. Part of the rod structure of flagellar basal body.</text>
</comment>
<name>R1F901_9GAMM</name>
<comment type="subcellular location">
    <subcellularLocation>
        <location evidence="1 6">Bacterial flagellum basal body</location>
    </subcellularLocation>
</comment>
<protein>
    <recommendedName>
        <fullName evidence="3 6">Flagellar basal body rod protein FlgB</fullName>
    </recommendedName>
</protein>
<evidence type="ECO:0000256" key="2">
    <source>
        <dbReference type="ARBA" id="ARBA00009677"/>
    </source>
</evidence>
<comment type="subunit">
    <text evidence="6">The basal body constitutes a major portion of the flagellar organelle and consists of a number of rings mounted on a central rod.</text>
</comment>
<sequence>MAISFDKAFGVHQYTLSVRAKRAEVLSSNIANADTPGFKARDINFADAMAQAQQHQQGFSLATTSERHFALNMDKPGTSQYRNPLQPDTGDGNTVDLQQERSEFLRNSLEYQTSVEFMNGKISGLLKALKGEQG</sequence>
<dbReference type="PANTHER" id="PTHR30435:SF12">
    <property type="entry name" value="FLAGELLAR BASAL BODY ROD PROTEIN FLGB"/>
    <property type="match status" value="1"/>
</dbReference>
<keyword evidence="9" id="KW-0282">Flagellum</keyword>
<dbReference type="AlphaFoldDB" id="R1F901"/>
<evidence type="ECO:0000313" key="9">
    <source>
        <dbReference type="EMBL" id="EOD56187.1"/>
    </source>
</evidence>
<dbReference type="InterPro" id="IPR006300">
    <property type="entry name" value="FlgB"/>
</dbReference>
<reference evidence="9 10" key="1">
    <citation type="journal article" date="2013" name="Genome Announc.">
        <title>Draft Genome Sequence of Aeromonas molluscorum Strain 848TT, Isolated from Bivalve Molluscs.</title>
        <authorList>
            <person name="Spataro N."/>
            <person name="Farfan M."/>
            <person name="Albarral V."/>
            <person name="Sanglas A."/>
            <person name="Loren J.G."/>
            <person name="Fuste M.C."/>
            <person name="Bosch E."/>
        </authorList>
    </citation>
    <scope>NUCLEOTIDE SEQUENCE [LARGE SCALE GENOMIC DNA]</scope>
    <source>
        <strain evidence="9 10">848</strain>
    </source>
</reference>
<comment type="caution">
    <text evidence="9">The sequence shown here is derived from an EMBL/GenBank/DDBJ whole genome shotgun (WGS) entry which is preliminary data.</text>
</comment>
<organism evidence="9 10">
    <name type="scientific">Aeromonas molluscorum 848</name>
    <dbReference type="NCBI Taxonomy" id="1268236"/>
    <lineage>
        <taxon>Bacteria</taxon>
        <taxon>Pseudomonadati</taxon>
        <taxon>Pseudomonadota</taxon>
        <taxon>Gammaproteobacteria</taxon>
        <taxon>Aeromonadales</taxon>
        <taxon>Aeromonadaceae</taxon>
        <taxon>Aeromonas</taxon>
    </lineage>
</organism>
<feature type="region of interest" description="Disordered" evidence="7">
    <location>
        <begin position="73"/>
        <end position="95"/>
    </location>
</feature>
<keyword evidence="4 6" id="KW-0975">Bacterial flagellum</keyword>
<evidence type="ECO:0000313" key="10">
    <source>
        <dbReference type="Proteomes" id="UP000013526"/>
    </source>
</evidence>
<proteinExistence type="inferred from homology"/>
<dbReference type="PANTHER" id="PTHR30435">
    <property type="entry name" value="FLAGELLAR PROTEIN"/>
    <property type="match status" value="1"/>
</dbReference>
<dbReference type="PIRSF" id="PIRSF002889">
    <property type="entry name" value="Rod_FlgB"/>
    <property type="match status" value="1"/>
</dbReference>
<dbReference type="OrthoDB" id="9788334at2"/>
<evidence type="ECO:0000256" key="6">
    <source>
        <dbReference type="PIRNR" id="PIRNR002889"/>
    </source>
</evidence>
<evidence type="ECO:0000259" key="8">
    <source>
        <dbReference type="Pfam" id="PF00460"/>
    </source>
</evidence>
<keyword evidence="9" id="KW-0969">Cilium</keyword>
<dbReference type="Proteomes" id="UP000013526">
    <property type="component" value="Unassembled WGS sequence"/>
</dbReference>
<evidence type="ECO:0000256" key="5">
    <source>
        <dbReference type="ARBA" id="ARBA00024934"/>
    </source>
</evidence>
<dbReference type="InterPro" id="IPR001444">
    <property type="entry name" value="Flag_bb_rod_N"/>
</dbReference>
<dbReference type="PROSITE" id="PS00588">
    <property type="entry name" value="FLAGELLA_BB_ROD"/>
    <property type="match status" value="1"/>
</dbReference>
<feature type="domain" description="Flagellar basal body rod protein N-terminal" evidence="8">
    <location>
        <begin position="11"/>
        <end position="39"/>
    </location>
</feature>
<accession>R1F901</accession>
<comment type="similarity">
    <text evidence="2 6">Belongs to the flagella basal body rod proteins family.</text>
</comment>
<keyword evidence="9" id="KW-0966">Cell projection</keyword>
<dbReference type="Pfam" id="PF00460">
    <property type="entry name" value="Flg_bb_rod"/>
    <property type="match status" value="1"/>
</dbReference>
<evidence type="ECO:0000256" key="1">
    <source>
        <dbReference type="ARBA" id="ARBA00004117"/>
    </source>
</evidence>